<dbReference type="RefSeq" id="WP_013701697.1">
    <property type="nucleotide sequence ID" value="NC_015385.1"/>
</dbReference>
<dbReference type="EMBL" id="CP002631">
    <property type="protein sequence ID" value="AEB14415.1"/>
    <property type="molecule type" value="Genomic_DNA"/>
</dbReference>
<sequence>MRKFGFTALVSFLFLLASCMNMGGSSGEDGAIRVALPGSGSRGAYTLSKKNAKTYKVALLLDGENLKTQTSEAGGGGHSI</sequence>
<dbReference type="PROSITE" id="PS51257">
    <property type="entry name" value="PROKAR_LIPOPROTEIN"/>
    <property type="match status" value="1"/>
</dbReference>
<organism evidence="2 3">
    <name type="scientific">Treponema succinifaciens (strain ATCC 33096 / DSM 2489 / 6091)</name>
    <dbReference type="NCBI Taxonomy" id="869209"/>
    <lineage>
        <taxon>Bacteria</taxon>
        <taxon>Pseudomonadati</taxon>
        <taxon>Spirochaetota</taxon>
        <taxon>Spirochaetia</taxon>
        <taxon>Spirochaetales</taxon>
        <taxon>Treponemataceae</taxon>
        <taxon>Treponema</taxon>
    </lineage>
</organism>
<dbReference type="KEGG" id="tsu:Tresu_1515"/>
<gene>
    <name evidence="2" type="ordered locus">Tresu_1515</name>
</gene>
<protein>
    <recommendedName>
        <fullName evidence="4">Lipoprotein</fullName>
    </recommendedName>
</protein>
<evidence type="ECO:0000313" key="3">
    <source>
        <dbReference type="Proteomes" id="UP000006852"/>
    </source>
</evidence>
<accession>F2NSW3</accession>
<evidence type="ECO:0000256" key="1">
    <source>
        <dbReference type="SAM" id="SignalP"/>
    </source>
</evidence>
<reference evidence="2 3" key="1">
    <citation type="journal article" date="2011" name="Stand. Genomic Sci.">
        <title>Complete genome sequence of Treponema succinifaciens type strain (6091).</title>
        <authorList>
            <person name="Han C."/>
            <person name="Gronow S."/>
            <person name="Teshima H."/>
            <person name="Lapidus A."/>
            <person name="Nolan M."/>
            <person name="Lucas S."/>
            <person name="Hammon N."/>
            <person name="Deshpande S."/>
            <person name="Cheng J.F."/>
            <person name="Zeytun A."/>
            <person name="Tapia R."/>
            <person name="Goodwin L."/>
            <person name="Pitluck S."/>
            <person name="Liolios K."/>
            <person name="Pagani I."/>
            <person name="Ivanova N."/>
            <person name="Mavromatis K."/>
            <person name="Mikhailova N."/>
            <person name="Huntemann M."/>
            <person name="Pati A."/>
            <person name="Chen A."/>
            <person name="Palaniappan K."/>
            <person name="Land M."/>
            <person name="Hauser L."/>
            <person name="Brambilla E.M."/>
            <person name="Rohde M."/>
            <person name="Goker M."/>
            <person name="Woyke T."/>
            <person name="Bristow J."/>
            <person name="Eisen J.A."/>
            <person name="Markowitz V."/>
            <person name="Hugenholtz P."/>
            <person name="Kyrpides N.C."/>
            <person name="Klenk H.P."/>
            <person name="Detter J.C."/>
        </authorList>
    </citation>
    <scope>NUCLEOTIDE SEQUENCE [LARGE SCALE GENOMIC DNA]</scope>
    <source>
        <strain evidence="3">ATCC 33096 / DSM 2489 / 6091</strain>
    </source>
</reference>
<evidence type="ECO:0008006" key="4">
    <source>
        <dbReference type="Google" id="ProtNLM"/>
    </source>
</evidence>
<proteinExistence type="predicted"/>
<dbReference type="STRING" id="869209.Tresu_1515"/>
<name>F2NSW3_TRES6</name>
<keyword evidence="3" id="KW-1185">Reference proteome</keyword>
<feature type="signal peptide" evidence="1">
    <location>
        <begin position="1"/>
        <end position="23"/>
    </location>
</feature>
<dbReference type="Proteomes" id="UP000006852">
    <property type="component" value="Chromosome"/>
</dbReference>
<feature type="chain" id="PRO_5003282829" description="Lipoprotein" evidence="1">
    <location>
        <begin position="24"/>
        <end position="80"/>
    </location>
</feature>
<keyword evidence="1" id="KW-0732">Signal</keyword>
<dbReference type="GeneID" id="302998675"/>
<dbReference type="AlphaFoldDB" id="F2NSW3"/>
<reference evidence="3" key="2">
    <citation type="submission" date="2011-04" db="EMBL/GenBank/DDBJ databases">
        <title>The complete genome of chromosome of Treponema succinifaciens DSM 2489.</title>
        <authorList>
            <person name="Lucas S."/>
            <person name="Copeland A."/>
            <person name="Lapidus A."/>
            <person name="Bruce D."/>
            <person name="Goodwin L."/>
            <person name="Pitluck S."/>
            <person name="Peters L."/>
            <person name="Kyrpides N."/>
            <person name="Mavromatis K."/>
            <person name="Ivanova N."/>
            <person name="Ovchinnikova G."/>
            <person name="Teshima H."/>
            <person name="Detter J.C."/>
            <person name="Tapia R."/>
            <person name="Han C."/>
            <person name="Land M."/>
            <person name="Hauser L."/>
            <person name="Markowitz V."/>
            <person name="Cheng J.-F."/>
            <person name="Hugenholtz P."/>
            <person name="Woyke T."/>
            <person name="Wu D."/>
            <person name="Gronow S."/>
            <person name="Wellnitz S."/>
            <person name="Brambilla E."/>
            <person name="Klenk H.-P."/>
            <person name="Eisen J.A."/>
        </authorList>
    </citation>
    <scope>NUCLEOTIDE SEQUENCE [LARGE SCALE GENOMIC DNA]</scope>
    <source>
        <strain evidence="3">ATCC 33096 / DSM 2489 / 6091</strain>
    </source>
</reference>
<evidence type="ECO:0000313" key="2">
    <source>
        <dbReference type="EMBL" id="AEB14415.1"/>
    </source>
</evidence>
<dbReference type="HOGENOM" id="CLU_194676_0_0_12"/>